<evidence type="ECO:0000313" key="1">
    <source>
        <dbReference type="EMBL" id="MBP2032574.1"/>
    </source>
</evidence>
<protein>
    <recommendedName>
        <fullName evidence="3">Phage protein</fullName>
    </recommendedName>
</protein>
<dbReference type="RefSeq" id="WP_245331507.1">
    <property type="nucleotide sequence ID" value="NZ_JAGGLM010000005.1"/>
</dbReference>
<sequence length="86" mass="10195">MKSRKINMCTTKGYYHPSRNVFISDDVNDATRFLRFCEDKVLFIVDDNVKKIKKEDYFILDGTQYEIVDLGNVEGIVYDTFLKRKE</sequence>
<keyword evidence="2" id="KW-1185">Reference proteome</keyword>
<evidence type="ECO:0000313" key="2">
    <source>
        <dbReference type="Proteomes" id="UP001519307"/>
    </source>
</evidence>
<name>A0ABS4KUR9_9CLOT</name>
<organism evidence="1 2">
    <name type="scientific">Clostridium algifaecis</name>
    <dbReference type="NCBI Taxonomy" id="1472040"/>
    <lineage>
        <taxon>Bacteria</taxon>
        <taxon>Bacillati</taxon>
        <taxon>Bacillota</taxon>
        <taxon>Clostridia</taxon>
        <taxon>Eubacteriales</taxon>
        <taxon>Clostridiaceae</taxon>
        <taxon>Clostridium</taxon>
    </lineage>
</organism>
<comment type="caution">
    <text evidence="1">The sequence shown here is derived from an EMBL/GenBank/DDBJ whole genome shotgun (WGS) entry which is preliminary data.</text>
</comment>
<evidence type="ECO:0008006" key="3">
    <source>
        <dbReference type="Google" id="ProtNLM"/>
    </source>
</evidence>
<dbReference type="EMBL" id="JAGGLM010000005">
    <property type="protein sequence ID" value="MBP2032574.1"/>
    <property type="molecule type" value="Genomic_DNA"/>
</dbReference>
<proteinExistence type="predicted"/>
<gene>
    <name evidence="1" type="ORF">J2Z42_001246</name>
</gene>
<accession>A0ABS4KUR9</accession>
<reference evidence="1 2" key="1">
    <citation type="submission" date="2021-03" db="EMBL/GenBank/DDBJ databases">
        <title>Genomic Encyclopedia of Type Strains, Phase IV (KMG-IV): sequencing the most valuable type-strain genomes for metagenomic binning, comparative biology and taxonomic classification.</title>
        <authorList>
            <person name="Goeker M."/>
        </authorList>
    </citation>
    <scope>NUCLEOTIDE SEQUENCE [LARGE SCALE GENOMIC DNA]</scope>
    <source>
        <strain evidence="1 2">DSM 28783</strain>
    </source>
</reference>
<dbReference type="Proteomes" id="UP001519307">
    <property type="component" value="Unassembled WGS sequence"/>
</dbReference>